<dbReference type="InterPro" id="IPR036412">
    <property type="entry name" value="HAD-like_sf"/>
</dbReference>
<dbReference type="PANTHER" id="PTHR10000:SF8">
    <property type="entry name" value="HAD SUPERFAMILY HYDROLASE-LIKE, TYPE 3"/>
    <property type="match status" value="1"/>
</dbReference>
<proteinExistence type="predicted"/>
<dbReference type="GO" id="GO:0016791">
    <property type="term" value="F:phosphatase activity"/>
    <property type="evidence" value="ECO:0007669"/>
    <property type="project" value="TreeGrafter"/>
</dbReference>
<dbReference type="AlphaFoldDB" id="A0A2M6IVB7"/>
<comment type="caution">
    <text evidence="1">The sequence shown here is derived from an EMBL/GenBank/DDBJ whole genome shotgun (WGS) entry which is preliminary data.</text>
</comment>
<name>A0A2M6IVB7_9BACT</name>
<dbReference type="GO" id="GO:0005829">
    <property type="term" value="C:cytosol"/>
    <property type="evidence" value="ECO:0007669"/>
    <property type="project" value="TreeGrafter"/>
</dbReference>
<dbReference type="Proteomes" id="UP000231056">
    <property type="component" value="Unassembled WGS sequence"/>
</dbReference>
<dbReference type="InterPro" id="IPR006379">
    <property type="entry name" value="HAD-SF_hydro_IIB"/>
</dbReference>
<evidence type="ECO:0000313" key="1">
    <source>
        <dbReference type="EMBL" id="PIQ73869.1"/>
    </source>
</evidence>
<evidence type="ECO:0008006" key="3">
    <source>
        <dbReference type="Google" id="ProtNLM"/>
    </source>
</evidence>
<gene>
    <name evidence="1" type="ORF">COV58_00190</name>
</gene>
<reference evidence="1 2" key="1">
    <citation type="submission" date="2017-09" db="EMBL/GenBank/DDBJ databases">
        <title>Depth-based differentiation of microbial function through sediment-hosted aquifers and enrichment of novel symbionts in the deep terrestrial subsurface.</title>
        <authorList>
            <person name="Probst A.J."/>
            <person name="Ladd B."/>
            <person name="Jarett J.K."/>
            <person name="Geller-Mcgrath D.E."/>
            <person name="Sieber C.M."/>
            <person name="Emerson J.B."/>
            <person name="Anantharaman K."/>
            <person name="Thomas B.C."/>
            <person name="Malmstrom R."/>
            <person name="Stieglmeier M."/>
            <person name="Klingl A."/>
            <person name="Woyke T."/>
            <person name="Ryan C.M."/>
            <person name="Banfield J.F."/>
        </authorList>
    </citation>
    <scope>NUCLEOTIDE SEQUENCE [LARGE SCALE GENOMIC DNA]</scope>
    <source>
        <strain evidence="1">CG11_big_fil_rev_8_21_14_0_20_36_8</strain>
    </source>
</reference>
<dbReference type="Pfam" id="PF08282">
    <property type="entry name" value="Hydrolase_3"/>
    <property type="match status" value="2"/>
</dbReference>
<dbReference type="GO" id="GO:0000287">
    <property type="term" value="F:magnesium ion binding"/>
    <property type="evidence" value="ECO:0007669"/>
    <property type="project" value="TreeGrafter"/>
</dbReference>
<dbReference type="SUPFAM" id="SSF56784">
    <property type="entry name" value="HAD-like"/>
    <property type="match status" value="1"/>
</dbReference>
<dbReference type="Gene3D" id="3.40.50.1000">
    <property type="entry name" value="HAD superfamily/HAD-like"/>
    <property type="match status" value="2"/>
</dbReference>
<sequence length="251" mass="27742">MTYKLLALDIDRTVTGHNADVCSPKVQDALLKASKLVTIIFVTARSVTQLNSFLANQELPDGYHAAENGAKVINPDGSYAYDLHIPDSEVQEIVNVTNPYFLEIGFLSDTDWYEDTNPVSAEENVTGLSFTCSSLKEAKNLEKSLETLPHKYSTYVGAHWTNDKNLAAVLLFHKDGTKGFAMRYIQEKLGISKEETIAIGDGATDISMFDAAGLRIAMANSEPIMLENADYICPSWDKDGVVEVIDKYIIY</sequence>
<organism evidence="1 2">
    <name type="scientific">Candidatus Roizmanbacteria bacterium CG11_big_fil_rev_8_21_14_0_20_36_8</name>
    <dbReference type="NCBI Taxonomy" id="1974856"/>
    <lineage>
        <taxon>Bacteria</taxon>
        <taxon>Candidatus Roizmaniibacteriota</taxon>
    </lineage>
</organism>
<evidence type="ECO:0000313" key="2">
    <source>
        <dbReference type="Proteomes" id="UP000231056"/>
    </source>
</evidence>
<dbReference type="InterPro" id="IPR023214">
    <property type="entry name" value="HAD_sf"/>
</dbReference>
<accession>A0A2M6IVB7</accession>
<dbReference type="PANTHER" id="PTHR10000">
    <property type="entry name" value="PHOSPHOSERINE PHOSPHATASE"/>
    <property type="match status" value="1"/>
</dbReference>
<dbReference type="NCBIfam" id="TIGR01484">
    <property type="entry name" value="HAD-SF-IIB"/>
    <property type="match status" value="1"/>
</dbReference>
<protein>
    <recommendedName>
        <fullName evidence="3">HAD family hydrolase</fullName>
    </recommendedName>
</protein>
<dbReference type="EMBL" id="PCVM01000004">
    <property type="protein sequence ID" value="PIQ73869.1"/>
    <property type="molecule type" value="Genomic_DNA"/>
</dbReference>